<gene>
    <name evidence="4" type="ORF">E1284_00580</name>
</gene>
<dbReference type="InterPro" id="IPR020556">
    <property type="entry name" value="Amidase_CS"/>
</dbReference>
<feature type="domain" description="Amidase" evidence="3">
    <location>
        <begin position="43"/>
        <end position="473"/>
    </location>
</feature>
<dbReference type="Gene3D" id="3.90.1300.10">
    <property type="entry name" value="Amidase signature (AS) domain"/>
    <property type="match status" value="1"/>
</dbReference>
<name>A0A4R4PF21_9ACTN</name>
<dbReference type="OrthoDB" id="5175573at2"/>
<proteinExistence type="inferred from homology"/>
<sequence>MTRSLEHPSEHSDRSREGLMPDAFIDATGQAELVRRNEITPGELVEETLARIGKIDPQLNSVVVTLADKARAEAENAPDGPFRGVPYLLKEVMPSKGDIYAAGIKGVIAAGLRADHDTYFVEAMRAAGFVLAGRSNTSEMALVATTESAGWGVCRNPWDTSRSTGGSSGGAAAAVAAGLVPVAHGSDGGGSVREPAAKCGVVGLKPTRGRVSQGPQVIDSDNVSGMAHEGWMTRSVRDCAALLDVTGGHRPGDAFGAWAPPGPFAAEVGADPGRLRIGVLTEDPTGQTAVDPECAAAARAVADVLAGLGHDVRDGFPEVLRQGSWPMEFMPCVGVVVLREIERFGRLVGRPLSEDDMEPQTWAYTEVGRTVTGVQYAAGVDALRERGREIERWWADDGWDLLLTPTLTGQTPPLGLFKPTKEDPFSSLGMEASAFTVPFNVTGQPAISLPLHWAADGMPIGVQFGAAHGREDVLIRVASQLEAAMPWTGRIPPVHA</sequence>
<evidence type="ECO:0000256" key="2">
    <source>
        <dbReference type="SAM" id="MobiDB-lite"/>
    </source>
</evidence>
<dbReference type="InterPro" id="IPR000120">
    <property type="entry name" value="Amidase"/>
</dbReference>
<dbReference type="InterPro" id="IPR023631">
    <property type="entry name" value="Amidase_dom"/>
</dbReference>
<keyword evidence="5" id="KW-1185">Reference proteome</keyword>
<dbReference type="EMBL" id="SMJW01000001">
    <property type="protein sequence ID" value="TDC20410.1"/>
    <property type="molecule type" value="Genomic_DNA"/>
</dbReference>
<comment type="similarity">
    <text evidence="1">Belongs to the amidase family.</text>
</comment>
<dbReference type="GO" id="GO:0003824">
    <property type="term" value="F:catalytic activity"/>
    <property type="evidence" value="ECO:0007669"/>
    <property type="project" value="InterPro"/>
</dbReference>
<dbReference type="InterPro" id="IPR036928">
    <property type="entry name" value="AS_sf"/>
</dbReference>
<dbReference type="AlphaFoldDB" id="A0A4R4PF21"/>
<protein>
    <submittedName>
        <fullName evidence="4">Amidase</fullName>
    </submittedName>
</protein>
<evidence type="ECO:0000313" key="5">
    <source>
        <dbReference type="Proteomes" id="UP000295431"/>
    </source>
</evidence>
<dbReference type="PROSITE" id="PS00571">
    <property type="entry name" value="AMIDASES"/>
    <property type="match status" value="1"/>
</dbReference>
<dbReference type="PANTHER" id="PTHR11895">
    <property type="entry name" value="TRANSAMIDASE"/>
    <property type="match status" value="1"/>
</dbReference>
<dbReference type="Proteomes" id="UP000295431">
    <property type="component" value="Unassembled WGS sequence"/>
</dbReference>
<evidence type="ECO:0000256" key="1">
    <source>
        <dbReference type="ARBA" id="ARBA00009199"/>
    </source>
</evidence>
<dbReference type="Pfam" id="PF01425">
    <property type="entry name" value="Amidase"/>
    <property type="match status" value="1"/>
</dbReference>
<feature type="compositionally biased region" description="Basic and acidic residues" evidence="2">
    <location>
        <begin position="1"/>
        <end position="19"/>
    </location>
</feature>
<accession>A0A4R4PF21</accession>
<evidence type="ECO:0000259" key="3">
    <source>
        <dbReference type="Pfam" id="PF01425"/>
    </source>
</evidence>
<dbReference type="SUPFAM" id="SSF75304">
    <property type="entry name" value="Amidase signature (AS) enzymes"/>
    <property type="match status" value="1"/>
</dbReference>
<comment type="caution">
    <text evidence="4">The sequence shown here is derived from an EMBL/GenBank/DDBJ whole genome shotgun (WGS) entry which is preliminary data.</text>
</comment>
<evidence type="ECO:0000313" key="4">
    <source>
        <dbReference type="EMBL" id="TDC20410.1"/>
    </source>
</evidence>
<feature type="region of interest" description="Disordered" evidence="2">
    <location>
        <begin position="1"/>
        <end position="21"/>
    </location>
</feature>
<dbReference type="PANTHER" id="PTHR11895:SF7">
    <property type="entry name" value="GLUTAMYL-TRNA(GLN) AMIDOTRANSFERASE SUBUNIT A, MITOCHONDRIAL"/>
    <property type="match status" value="1"/>
</dbReference>
<reference evidence="4 5" key="1">
    <citation type="submission" date="2019-03" db="EMBL/GenBank/DDBJ databases">
        <title>Draft genome sequences of novel Actinobacteria.</title>
        <authorList>
            <person name="Sahin N."/>
            <person name="Ay H."/>
            <person name="Saygin H."/>
        </authorList>
    </citation>
    <scope>NUCLEOTIDE SEQUENCE [LARGE SCALE GENOMIC DNA]</scope>
    <source>
        <strain evidence="4 5">DSM 45347</strain>
    </source>
</reference>
<organism evidence="4 5">
    <name type="scientific">Actinomadura bangladeshensis</name>
    <dbReference type="NCBI Taxonomy" id="453573"/>
    <lineage>
        <taxon>Bacteria</taxon>
        <taxon>Bacillati</taxon>
        <taxon>Actinomycetota</taxon>
        <taxon>Actinomycetes</taxon>
        <taxon>Streptosporangiales</taxon>
        <taxon>Thermomonosporaceae</taxon>
        <taxon>Actinomadura</taxon>
    </lineage>
</organism>